<dbReference type="KEGG" id="vg:26518683"/>
<protein>
    <submittedName>
        <fullName evidence="1">Uncharacterized protein</fullName>
    </submittedName>
</protein>
<dbReference type="EMBL" id="KT239446">
    <property type="protein sequence ID" value="AKY02139.1"/>
    <property type="molecule type" value="Genomic_DNA"/>
</dbReference>
<organism evidence="1 2">
    <name type="scientific">Klebsiella phage JD18</name>
    <dbReference type="NCBI Taxonomy" id="1698360"/>
    <lineage>
        <taxon>Viruses</taxon>
        <taxon>Duplodnaviria</taxon>
        <taxon>Heunggongvirae</taxon>
        <taxon>Uroviricota</taxon>
        <taxon>Caudoviricetes</taxon>
        <taxon>Pantevenvirales</taxon>
        <taxon>Straboviridae</taxon>
        <taxon>Tevenvirinae</taxon>
        <taxon>Jiaodavirus</taxon>
        <taxon>Jiaodavirus jd18</taxon>
    </lineage>
</organism>
<dbReference type="RefSeq" id="YP_009190849.1">
    <property type="nucleotide sequence ID" value="NC_028686.1"/>
</dbReference>
<keyword evidence="2" id="KW-1185">Reference proteome</keyword>
<reference evidence="1 2" key="1">
    <citation type="submission" date="2015-07" db="EMBL/GenBank/DDBJ databases">
        <title>Isolation and characterization of JD18-a novel lytic bacteriophage for Klebsiella pneumoniae.</title>
        <authorList>
            <person name="Fan J."/>
            <person name="Zhang X."/>
            <person name="Guo X."/>
            <person name="He P."/>
            <person name="Zhang Y."/>
        </authorList>
    </citation>
    <scope>NUCLEOTIDE SEQUENCE [LARGE SCALE GENOMIC DNA]</scope>
</reference>
<proteinExistence type="predicted"/>
<gene>
    <name evidence="1" type="ORF">JD18_268</name>
</gene>
<dbReference type="Proteomes" id="UP000204179">
    <property type="component" value="Segment"/>
</dbReference>
<dbReference type="GeneID" id="26518683"/>
<accession>A0A0K1Y573</accession>
<sequence length="122" mass="14759">MIIGMTTAQRRAKRQLKMVERAIGKYRFAWWPINDVNGRTIWMQKYYEVCEEWISLNENNEYRIEQYYGNSRYAYANVSDAQWTMFERQRPRYPEYKAVKGGHEVLGKLMYIKEELLAIINS</sequence>
<evidence type="ECO:0000313" key="2">
    <source>
        <dbReference type="Proteomes" id="UP000204179"/>
    </source>
</evidence>
<name>A0A0K1Y573_9CAUD</name>
<evidence type="ECO:0000313" key="1">
    <source>
        <dbReference type="EMBL" id="AKY02139.1"/>
    </source>
</evidence>